<comment type="caution">
    <text evidence="1">The sequence shown here is derived from an EMBL/GenBank/DDBJ whole genome shotgun (WGS) entry which is preliminary data.</text>
</comment>
<dbReference type="EMBL" id="JAFLQW010000052">
    <property type="protein sequence ID" value="MBO0347906.1"/>
    <property type="molecule type" value="Genomic_DNA"/>
</dbReference>
<evidence type="ECO:0000313" key="1">
    <source>
        <dbReference type="EMBL" id="MBO0347906.1"/>
    </source>
</evidence>
<dbReference type="Proteomes" id="UP000664844">
    <property type="component" value="Unassembled WGS sequence"/>
</dbReference>
<dbReference type="RefSeq" id="WP_207086480.1">
    <property type="nucleotide sequence ID" value="NZ_JAFLQW010000052.1"/>
</dbReference>
<evidence type="ECO:0008006" key="3">
    <source>
        <dbReference type="Google" id="ProtNLM"/>
    </source>
</evidence>
<organism evidence="1 2">
    <name type="scientific">Phormidium pseudopriestleyi FRX01</name>
    <dbReference type="NCBI Taxonomy" id="1759528"/>
    <lineage>
        <taxon>Bacteria</taxon>
        <taxon>Bacillati</taxon>
        <taxon>Cyanobacteriota</taxon>
        <taxon>Cyanophyceae</taxon>
        <taxon>Oscillatoriophycideae</taxon>
        <taxon>Oscillatoriales</taxon>
        <taxon>Oscillatoriaceae</taxon>
        <taxon>Phormidium</taxon>
    </lineage>
</organism>
<proteinExistence type="predicted"/>
<evidence type="ECO:0000313" key="2">
    <source>
        <dbReference type="Proteomes" id="UP000664844"/>
    </source>
</evidence>
<keyword evidence="2" id="KW-1185">Reference proteome</keyword>
<accession>A0ABS3FML9</accession>
<reference evidence="1 2" key="1">
    <citation type="submission" date="2021-03" db="EMBL/GenBank/DDBJ databases">
        <title>Metabolic Capacity of the Antarctic Cyanobacterium Phormidium pseudopriestleyi that Sustains Oxygenic Photosynthesis in the Presence of Hydrogen Sulfide.</title>
        <authorList>
            <person name="Lumian J.E."/>
            <person name="Jungblut A.D."/>
            <person name="Dillon M.L."/>
            <person name="Hawes I."/>
            <person name="Doran P.T."/>
            <person name="Mackey T.J."/>
            <person name="Dick G.J."/>
            <person name="Grettenberger C.L."/>
            <person name="Sumner D.Y."/>
        </authorList>
    </citation>
    <scope>NUCLEOTIDE SEQUENCE [LARGE SCALE GENOMIC DNA]</scope>
    <source>
        <strain evidence="1 2">FRX01</strain>
    </source>
</reference>
<gene>
    <name evidence="1" type="ORF">J0895_02050</name>
</gene>
<protein>
    <recommendedName>
        <fullName evidence="3">ATPase AAA-type core domain-containing protein</fullName>
    </recommendedName>
</protein>
<name>A0ABS3FML9_9CYAN</name>
<sequence>MIFIDEIDRVLSVNEFLEDFFAWIGRAIVWNLELDDLLRQGCQLLGDRSIPHSINPTLLKRCS</sequence>